<name>A0A1I2G360_9BACT</name>
<evidence type="ECO:0000259" key="1">
    <source>
        <dbReference type="Pfam" id="PF09995"/>
    </source>
</evidence>
<keyword evidence="3" id="KW-1185">Reference proteome</keyword>
<sequence>MQNFAEYLEQCRYQTDALADKVTQQLFQENYFHSFNEQIKCIHTNQALDFSKFPKYVQTYFKETMILPDWADTKKMQVGSEFFNRNADNIILLLSFLSLPYCYANASGSKVLSYSQRIANQTQKRLYETAQFVFHVTSDNAFEKNGAGFICIQKVRLMHATIRYYINKSNRWDTLQLGEPVNQEDLAMTHLSFSFIVLQGLRKIGVSVSKKEADAYLHLWKVISFLLGVDKELLPDNELEAQKLDLLIQQRQFKKSDEGIALCHALFAFLEKSMQEAANPLARVKGFVSSYARFVLGEKLADLLAIPAASWSGENIAYFLKLSNGFQDIFSTSKPSKGGKDILNMIYKTEGKTDFSLPIR</sequence>
<dbReference type="EMBL" id="FONY01000016">
    <property type="protein sequence ID" value="SFF11071.1"/>
    <property type="molecule type" value="Genomic_DNA"/>
</dbReference>
<proteinExistence type="predicted"/>
<dbReference type="Pfam" id="PF09995">
    <property type="entry name" value="MPAB_Lcp_cat"/>
    <property type="match status" value="1"/>
</dbReference>
<evidence type="ECO:0000313" key="3">
    <source>
        <dbReference type="Proteomes" id="UP000199513"/>
    </source>
</evidence>
<organism evidence="2 3">
    <name type="scientific">Thermoflexibacter ruber</name>
    <dbReference type="NCBI Taxonomy" id="1003"/>
    <lineage>
        <taxon>Bacteria</taxon>
        <taxon>Pseudomonadati</taxon>
        <taxon>Bacteroidota</taxon>
        <taxon>Cytophagia</taxon>
        <taxon>Cytophagales</taxon>
        <taxon>Thermoflexibacteraceae</taxon>
        <taxon>Thermoflexibacter</taxon>
    </lineage>
</organism>
<dbReference type="PANTHER" id="PTHR37539:SF1">
    <property type="entry name" value="ER-BOUND OXYGENASE MPAB_MPAB'_RUBBER OXYGENASE CATALYTIC DOMAIN-CONTAINING PROTEIN"/>
    <property type="match status" value="1"/>
</dbReference>
<dbReference type="Proteomes" id="UP000199513">
    <property type="component" value="Unassembled WGS sequence"/>
</dbReference>
<protein>
    <recommendedName>
        <fullName evidence="1">ER-bound oxygenase mpaB/mpaB'/Rubber oxygenase catalytic domain-containing protein</fullName>
    </recommendedName>
</protein>
<dbReference type="InterPro" id="IPR037473">
    <property type="entry name" value="Lcp-like"/>
</dbReference>
<dbReference type="STRING" id="1003.SAMN04488541_101632"/>
<accession>A0A1I2G360</accession>
<dbReference type="InterPro" id="IPR018713">
    <property type="entry name" value="MPAB/Lcp_cat_dom"/>
</dbReference>
<evidence type="ECO:0000313" key="2">
    <source>
        <dbReference type="EMBL" id="SFF11071.1"/>
    </source>
</evidence>
<gene>
    <name evidence="2" type="ORF">SAMN04488541_101632</name>
</gene>
<dbReference type="RefSeq" id="WP_091544815.1">
    <property type="nucleotide sequence ID" value="NZ_FONY01000016.1"/>
</dbReference>
<dbReference type="OrthoDB" id="6072815at2"/>
<dbReference type="GO" id="GO:0016491">
    <property type="term" value="F:oxidoreductase activity"/>
    <property type="evidence" value="ECO:0007669"/>
    <property type="project" value="InterPro"/>
</dbReference>
<dbReference type="AlphaFoldDB" id="A0A1I2G360"/>
<dbReference type="PANTHER" id="PTHR37539">
    <property type="entry name" value="SECRETED PROTEIN-RELATED"/>
    <property type="match status" value="1"/>
</dbReference>
<feature type="domain" description="ER-bound oxygenase mpaB/mpaB'/Rubber oxygenase catalytic" evidence="1">
    <location>
        <begin position="114"/>
        <end position="314"/>
    </location>
</feature>
<reference evidence="3" key="1">
    <citation type="submission" date="2016-10" db="EMBL/GenBank/DDBJ databases">
        <authorList>
            <person name="Varghese N."/>
            <person name="Submissions S."/>
        </authorList>
    </citation>
    <scope>NUCLEOTIDE SEQUENCE [LARGE SCALE GENOMIC DNA]</scope>
    <source>
        <strain>GEY</strain>
        <strain evidence="3">DSM 9560</strain>
    </source>
</reference>